<feature type="non-terminal residue" evidence="1">
    <location>
        <position position="1"/>
    </location>
</feature>
<dbReference type="AlphaFoldDB" id="A0A699L4A7"/>
<protein>
    <submittedName>
        <fullName evidence="1">Uncharacterized protein</fullName>
    </submittedName>
</protein>
<comment type="caution">
    <text evidence="1">The sequence shown here is derived from an EMBL/GenBank/DDBJ whole genome shotgun (WGS) entry which is preliminary data.</text>
</comment>
<gene>
    <name evidence="1" type="ORF">Tci_696148</name>
</gene>
<evidence type="ECO:0000313" key="1">
    <source>
        <dbReference type="EMBL" id="GFB24177.1"/>
    </source>
</evidence>
<dbReference type="EMBL" id="BKCJ010583343">
    <property type="protein sequence ID" value="GFB24177.1"/>
    <property type="molecule type" value="Genomic_DNA"/>
</dbReference>
<name>A0A699L4A7_TANCI</name>
<organism evidence="1">
    <name type="scientific">Tanacetum cinerariifolium</name>
    <name type="common">Dalmatian daisy</name>
    <name type="synonym">Chrysanthemum cinerariifolium</name>
    <dbReference type="NCBI Taxonomy" id="118510"/>
    <lineage>
        <taxon>Eukaryota</taxon>
        <taxon>Viridiplantae</taxon>
        <taxon>Streptophyta</taxon>
        <taxon>Embryophyta</taxon>
        <taxon>Tracheophyta</taxon>
        <taxon>Spermatophyta</taxon>
        <taxon>Magnoliopsida</taxon>
        <taxon>eudicotyledons</taxon>
        <taxon>Gunneridae</taxon>
        <taxon>Pentapetalae</taxon>
        <taxon>asterids</taxon>
        <taxon>campanulids</taxon>
        <taxon>Asterales</taxon>
        <taxon>Asteraceae</taxon>
        <taxon>Asteroideae</taxon>
        <taxon>Anthemideae</taxon>
        <taxon>Anthemidinae</taxon>
        <taxon>Tanacetum</taxon>
    </lineage>
</organism>
<reference evidence="1" key="1">
    <citation type="journal article" date="2019" name="Sci. Rep.">
        <title>Draft genome of Tanacetum cinerariifolium, the natural source of mosquito coil.</title>
        <authorList>
            <person name="Yamashiro T."/>
            <person name="Shiraishi A."/>
            <person name="Satake H."/>
            <person name="Nakayama K."/>
        </authorList>
    </citation>
    <scope>NUCLEOTIDE SEQUENCE</scope>
</reference>
<proteinExistence type="predicted"/>
<accession>A0A699L4A7</accession>
<sequence length="56" mass="6205">QKAAKGSKRSNMSDELHDDDVVSLHCVGILQLVLLGVKDRHAVPDWLLRLANNRDG</sequence>